<dbReference type="PANTHER" id="PTHR30486:SF6">
    <property type="entry name" value="TYPE IV PILUS RETRACTATION ATPASE PILT"/>
    <property type="match status" value="1"/>
</dbReference>
<evidence type="ECO:0000256" key="1">
    <source>
        <dbReference type="ARBA" id="ARBA00006611"/>
    </source>
</evidence>
<protein>
    <submittedName>
        <fullName evidence="4">ATPase, T2SS/T4P/T4SS family</fullName>
    </submittedName>
</protein>
<reference evidence="4" key="1">
    <citation type="submission" date="2023-03" db="EMBL/GenBank/DDBJ databases">
        <title>Bacterial isolates from washroom surfaces on a university campus.</title>
        <authorList>
            <person name="Holman D.B."/>
            <person name="Gzyl K.E."/>
            <person name="Taheri A.E."/>
        </authorList>
    </citation>
    <scope>NUCLEOTIDE SEQUENCE</scope>
    <source>
        <strain evidence="4">RD03</strain>
    </source>
</reference>
<comment type="similarity">
    <text evidence="1">Belongs to the GSP E family.</text>
</comment>
<accession>A0AAW6T1G2</accession>
<organism evidence="4 5">
    <name type="scientific">Heyndrickxia oleronia</name>
    <dbReference type="NCBI Taxonomy" id="38875"/>
    <lineage>
        <taxon>Bacteria</taxon>
        <taxon>Bacillati</taxon>
        <taxon>Bacillota</taxon>
        <taxon>Bacilli</taxon>
        <taxon>Bacillales</taxon>
        <taxon>Bacillaceae</taxon>
        <taxon>Heyndrickxia</taxon>
    </lineage>
</organism>
<dbReference type="InterPro" id="IPR050921">
    <property type="entry name" value="T4SS_GSP_E_ATPase"/>
</dbReference>
<comment type="caution">
    <text evidence="4">The sequence shown here is derived from an EMBL/GenBank/DDBJ whole genome shotgun (WGS) entry which is preliminary data.</text>
</comment>
<dbReference type="GO" id="GO:0016887">
    <property type="term" value="F:ATP hydrolysis activity"/>
    <property type="evidence" value="ECO:0007669"/>
    <property type="project" value="InterPro"/>
</dbReference>
<dbReference type="PANTHER" id="PTHR30486">
    <property type="entry name" value="TWITCHING MOTILITY PROTEIN PILT"/>
    <property type="match status" value="1"/>
</dbReference>
<dbReference type="CDD" id="cd01130">
    <property type="entry name" value="VirB11-like_ATPase"/>
    <property type="match status" value="1"/>
</dbReference>
<dbReference type="Pfam" id="PF00437">
    <property type="entry name" value="T2SSE"/>
    <property type="match status" value="1"/>
</dbReference>
<dbReference type="InterPro" id="IPR027417">
    <property type="entry name" value="P-loop_NTPase"/>
</dbReference>
<feature type="domain" description="Bacterial type II secretion system protein E" evidence="3">
    <location>
        <begin position="157"/>
        <end position="439"/>
    </location>
</feature>
<dbReference type="Gene3D" id="3.40.50.300">
    <property type="entry name" value="P-loop containing nucleotide triphosphate hydrolases"/>
    <property type="match status" value="1"/>
</dbReference>
<dbReference type="EMBL" id="JAROYP010000014">
    <property type="protein sequence ID" value="MDH5163388.1"/>
    <property type="molecule type" value="Genomic_DNA"/>
</dbReference>
<evidence type="ECO:0000313" key="4">
    <source>
        <dbReference type="EMBL" id="MDH5163388.1"/>
    </source>
</evidence>
<evidence type="ECO:0000313" key="5">
    <source>
        <dbReference type="Proteomes" id="UP001159179"/>
    </source>
</evidence>
<gene>
    <name evidence="4" type="ORF">P5X88_20860</name>
</gene>
<dbReference type="Gene3D" id="3.30.450.380">
    <property type="match status" value="1"/>
</dbReference>
<dbReference type="Proteomes" id="UP001159179">
    <property type="component" value="Unassembled WGS sequence"/>
</dbReference>
<dbReference type="InterPro" id="IPR001482">
    <property type="entry name" value="T2SS/T4SS_dom"/>
</dbReference>
<feature type="compositionally biased region" description="Basic and acidic residues" evidence="2">
    <location>
        <begin position="38"/>
        <end position="48"/>
    </location>
</feature>
<proteinExistence type="inferred from homology"/>
<dbReference type="SUPFAM" id="SSF52540">
    <property type="entry name" value="P-loop containing nucleoside triphosphate hydrolases"/>
    <property type="match status" value="1"/>
</dbReference>
<dbReference type="AlphaFoldDB" id="A0AAW6T1G2"/>
<sequence length="529" mass="60094">MPQSNMINFEDYIIKTSDENKEMEQGGQSESILSLPEDQQKEIQKNEEGEGEIIPLVTSKKDKLSNEIDISKYSYQYRTEKEIRYTEKKKISLEILNQVREFLSNDHKKLFQESIINKKKRQNLSVIISEFISQKGITVPGYTADELIKSIVDSLAGLDVLEDLIDNEKITDINVNGREEIWVDELGVGYYLTERRFPNDETLYSVAMKIVNASGESLTSSKPHVDCRYPTMRINIASDLICGQGISISIRKFGTSVRINDNSMIKSQQASGEMLKAFEAFVKAKFNVLIVGPTGSGKTELLKYLVKHVDNRERLIMLEDTAETRLKDIYPHKHIVSMECRFTSDEDTTIDLTVLLKNALRQNPTRIAVGECRGPEAVNMIEIFNTGHEGGFTTAHSNSAPDAVKRLVMMCLRSGMKLDPDVIGKWVTSTFDVVIFQKKMEDHTRRIGEVVELINYENNTPVFTRLFNLNVNQFERENGEVKKIHCSHEQQGFLSLEKAKKIFEAGVDPSLYSFLVSDADKEALGIENF</sequence>
<feature type="region of interest" description="Disordered" evidence="2">
    <location>
        <begin position="18"/>
        <end position="48"/>
    </location>
</feature>
<name>A0AAW6T1G2_9BACI</name>
<dbReference type="RefSeq" id="WP_280618091.1">
    <property type="nucleotide sequence ID" value="NZ_JAROYP010000014.1"/>
</dbReference>
<evidence type="ECO:0000259" key="3">
    <source>
        <dbReference type="Pfam" id="PF00437"/>
    </source>
</evidence>
<evidence type="ECO:0000256" key="2">
    <source>
        <dbReference type="SAM" id="MobiDB-lite"/>
    </source>
</evidence>